<protein>
    <submittedName>
        <fullName evidence="2">ATP-binding protein</fullName>
    </submittedName>
</protein>
<dbReference type="InterPro" id="IPR014721">
    <property type="entry name" value="Ribsml_uS5_D2-typ_fold_subgr"/>
</dbReference>
<dbReference type="InterPro" id="IPR025158">
    <property type="entry name" value="Mg_chelat-rel_C"/>
</dbReference>
<dbReference type="InterPro" id="IPR027417">
    <property type="entry name" value="P-loop_NTPase"/>
</dbReference>
<dbReference type="InterPro" id="IPR020568">
    <property type="entry name" value="Ribosomal_Su5_D2-typ_SF"/>
</dbReference>
<dbReference type="Pfam" id="PF01078">
    <property type="entry name" value="Mg_chelatase"/>
    <property type="match status" value="1"/>
</dbReference>
<dbReference type="Gene3D" id="3.40.50.300">
    <property type="entry name" value="P-loop containing nucleotide triphosphate hydrolases"/>
    <property type="match status" value="1"/>
</dbReference>
<evidence type="ECO:0000313" key="3">
    <source>
        <dbReference type="Proteomes" id="UP001164761"/>
    </source>
</evidence>
<feature type="domain" description="AAA+ ATPase" evidence="1">
    <location>
        <begin position="221"/>
        <end position="399"/>
    </location>
</feature>
<dbReference type="InterPro" id="IPR045006">
    <property type="entry name" value="CHLI-like"/>
</dbReference>
<gene>
    <name evidence="2" type="ORF">NZD89_18010</name>
</gene>
<dbReference type="GO" id="GO:0005524">
    <property type="term" value="F:ATP binding"/>
    <property type="evidence" value="ECO:0007669"/>
    <property type="project" value="UniProtKB-KW"/>
</dbReference>
<dbReference type="SMART" id="SM00382">
    <property type="entry name" value="AAA"/>
    <property type="match status" value="1"/>
</dbReference>
<dbReference type="RefSeq" id="WP_268004155.1">
    <property type="nucleotide sequence ID" value="NZ_CP104067.1"/>
</dbReference>
<keyword evidence="2" id="KW-0547">Nucleotide-binding</keyword>
<dbReference type="Proteomes" id="UP001164761">
    <property type="component" value="Chromosome"/>
</dbReference>
<dbReference type="SUPFAM" id="SSF52540">
    <property type="entry name" value="P-loop containing nucleoside triphosphate hydrolases"/>
    <property type="match status" value="1"/>
</dbReference>
<dbReference type="InterPro" id="IPR000523">
    <property type="entry name" value="Mg_chelatse_chII-like_cat_dom"/>
</dbReference>
<dbReference type="InterPro" id="IPR003593">
    <property type="entry name" value="AAA+_ATPase"/>
</dbReference>
<dbReference type="Gene3D" id="3.30.230.10">
    <property type="match status" value="1"/>
</dbReference>
<organism evidence="2 3">
    <name type="scientific">Alicyclobacillus fastidiosus</name>
    <dbReference type="NCBI Taxonomy" id="392011"/>
    <lineage>
        <taxon>Bacteria</taxon>
        <taxon>Bacillati</taxon>
        <taxon>Bacillota</taxon>
        <taxon>Bacilli</taxon>
        <taxon>Bacillales</taxon>
        <taxon>Alicyclobacillaceae</taxon>
        <taxon>Alicyclobacillus</taxon>
    </lineage>
</organism>
<evidence type="ECO:0000259" key="1">
    <source>
        <dbReference type="SMART" id="SM00382"/>
    </source>
</evidence>
<accession>A0ABY6ZBV8</accession>
<evidence type="ECO:0000313" key="2">
    <source>
        <dbReference type="EMBL" id="WAH40258.1"/>
    </source>
</evidence>
<dbReference type="EMBL" id="CP104067">
    <property type="protein sequence ID" value="WAH40258.1"/>
    <property type="molecule type" value="Genomic_DNA"/>
</dbReference>
<dbReference type="PANTHER" id="PTHR32039:SF7">
    <property type="entry name" value="COMPETENCE PROTEIN COMM"/>
    <property type="match status" value="1"/>
</dbReference>
<sequence length="498" mass="53363">MRGVTPMLGTSIAAIHTGLLPEIVRVEADVNSGFPRFSIVGLPDSAVTESRLRIRSAFRNSGLPFPQGRITVNLTPASFRKRGSTLDLAIAVAILRAACILPADDGSLAFLAELRLSGDLAPVENAVGLALRLAGDHLGALFLAKSQKTPLELAQFLPTVHCSRLSDVIAAVRDGHHTITCAAQAHATTSTSLEDDSMLGAFDRIIGRGEEKRLLSIAAAGRHPLLMIGPPGIGKTMLATHLVHLLPDLDHHAALAAYAAAEAADGPPLLTRRPPLRAPHHSLTVAGMIGGGNPPHPGEVTLAHEGVLLLDELFEFQRATLDALREPLVNRAVHLSRAGRTATLPANFLLVATANPCPCVQRGYGDCRCLESDVRRYWARCSGPLLDRIPLVAYLNREDYKATSQSRTPSAKELRRRIETARGILGVHTQPPSSPAASWLEAPAEALITRLKERLLLSERVSQQTLGIARTIAALDGRHTARKADVEEAVLLRNRGNP</sequence>
<dbReference type="SUPFAM" id="SSF54211">
    <property type="entry name" value="Ribosomal protein S5 domain 2-like"/>
    <property type="match status" value="1"/>
</dbReference>
<name>A0ABY6ZBV8_9BACL</name>
<proteinExistence type="predicted"/>
<reference evidence="2" key="1">
    <citation type="submission" date="2022-08" db="EMBL/GenBank/DDBJ databases">
        <title>Alicyclobacillus fastidiosus DSM 17978, complete genome.</title>
        <authorList>
            <person name="Wang Q."/>
            <person name="Cai R."/>
            <person name="Wang Z."/>
        </authorList>
    </citation>
    <scope>NUCLEOTIDE SEQUENCE</scope>
    <source>
        <strain evidence="2">DSM 17978</strain>
    </source>
</reference>
<dbReference type="Pfam" id="PF13541">
    <property type="entry name" value="ChlI"/>
    <property type="match status" value="1"/>
</dbReference>
<keyword evidence="3" id="KW-1185">Reference proteome</keyword>
<dbReference type="PANTHER" id="PTHR32039">
    <property type="entry name" value="MAGNESIUM-CHELATASE SUBUNIT CHLI"/>
    <property type="match status" value="1"/>
</dbReference>
<keyword evidence="2" id="KW-0067">ATP-binding</keyword>
<dbReference type="Pfam" id="PF13335">
    <property type="entry name" value="Mg_chelatase_C"/>
    <property type="match status" value="1"/>
</dbReference>